<dbReference type="Pfam" id="PF00561">
    <property type="entry name" value="Abhydrolase_1"/>
    <property type="match status" value="1"/>
</dbReference>
<name>A0A4R6BVD1_9STAP</name>
<dbReference type="PANTHER" id="PTHR43798">
    <property type="entry name" value="MONOACYLGLYCEROL LIPASE"/>
    <property type="match status" value="1"/>
</dbReference>
<evidence type="ECO:0000256" key="1">
    <source>
        <dbReference type="ARBA" id="ARBA00022801"/>
    </source>
</evidence>
<comment type="caution">
    <text evidence="4">The sequence shown here is derived from an EMBL/GenBank/DDBJ whole genome shotgun (WGS) entry which is preliminary data.</text>
</comment>
<keyword evidence="5" id="KW-1185">Reference proteome</keyword>
<feature type="coiled-coil region" evidence="2">
    <location>
        <begin position="161"/>
        <end position="188"/>
    </location>
</feature>
<protein>
    <submittedName>
        <fullName evidence="4">Alpha/beta hydrolase</fullName>
    </submittedName>
</protein>
<reference evidence="4 5" key="1">
    <citation type="submission" date="2019-01" db="EMBL/GenBank/DDBJ databases">
        <title>Draft genome sequences of the type strains of six Macrococcus species.</title>
        <authorList>
            <person name="Mazhar S."/>
            <person name="Altermann E."/>
            <person name="Hill C."/>
            <person name="Mcauliffe O."/>
        </authorList>
    </citation>
    <scope>NUCLEOTIDE SEQUENCE [LARGE SCALE GENOMIC DNA]</scope>
    <source>
        <strain evidence="4 5">CCM4815</strain>
    </source>
</reference>
<proteinExistence type="predicted"/>
<dbReference type="Gene3D" id="3.40.50.1820">
    <property type="entry name" value="alpha/beta hydrolase"/>
    <property type="match status" value="1"/>
</dbReference>
<evidence type="ECO:0000259" key="3">
    <source>
        <dbReference type="Pfam" id="PF00561"/>
    </source>
</evidence>
<dbReference type="PANTHER" id="PTHR43798:SF31">
    <property type="entry name" value="AB HYDROLASE SUPERFAMILY PROTEIN YCLE"/>
    <property type="match status" value="1"/>
</dbReference>
<evidence type="ECO:0000256" key="2">
    <source>
        <dbReference type="SAM" id="Coils"/>
    </source>
</evidence>
<dbReference type="PRINTS" id="PR00111">
    <property type="entry name" value="ABHYDROLASE"/>
</dbReference>
<dbReference type="OrthoDB" id="9808398at2"/>
<feature type="domain" description="AB hydrolase-1" evidence="3">
    <location>
        <begin position="21"/>
        <end position="245"/>
    </location>
</feature>
<evidence type="ECO:0000313" key="5">
    <source>
        <dbReference type="Proteomes" id="UP000294802"/>
    </source>
</evidence>
<dbReference type="GO" id="GO:0016787">
    <property type="term" value="F:hydrolase activity"/>
    <property type="evidence" value="ECO:0007669"/>
    <property type="project" value="UniProtKB-KW"/>
</dbReference>
<organism evidence="4 5">
    <name type="scientific">Macrococcus lamae</name>
    <dbReference type="NCBI Taxonomy" id="198484"/>
    <lineage>
        <taxon>Bacteria</taxon>
        <taxon>Bacillati</taxon>
        <taxon>Bacillota</taxon>
        <taxon>Bacilli</taxon>
        <taxon>Bacillales</taxon>
        <taxon>Staphylococcaceae</taxon>
        <taxon>Macrococcus</taxon>
    </lineage>
</organism>
<accession>A0A4R6BVD1</accession>
<keyword evidence="2" id="KW-0175">Coiled coil</keyword>
<dbReference type="InterPro" id="IPR000073">
    <property type="entry name" value="AB_hydrolase_1"/>
</dbReference>
<sequence>MNITISGSDTAIYYEITGKGYPLVLLHGQYMNTTMFDSFERDFRDDFQLIKIDLRGHGYSDKPLHINMEDYITDVMAVMNELYIRQANFIGYGLGGMVAQAIAIRYPELIQRLILISVGNEPFNDSQERFRMEFANLLRTMKPDDRTKLLSRYMYHDLKKVNRWMKGLKDTEESMTNLERKAVDHSTDGVDLLSQSDLISAPTMIVSGAHDHLIQPDHGKTLSEKITNSSYMLFENSGHAPMIEERDRFVNDVKMFLSPSMDI</sequence>
<dbReference type="AlphaFoldDB" id="A0A4R6BVD1"/>
<dbReference type="Proteomes" id="UP000294802">
    <property type="component" value="Unassembled WGS sequence"/>
</dbReference>
<keyword evidence="1 4" id="KW-0378">Hydrolase</keyword>
<gene>
    <name evidence="4" type="ORF">ERX29_05065</name>
</gene>
<evidence type="ECO:0000313" key="4">
    <source>
        <dbReference type="EMBL" id="TDM11964.1"/>
    </source>
</evidence>
<dbReference type="SUPFAM" id="SSF53474">
    <property type="entry name" value="alpha/beta-Hydrolases"/>
    <property type="match status" value="1"/>
</dbReference>
<dbReference type="GO" id="GO:0016020">
    <property type="term" value="C:membrane"/>
    <property type="evidence" value="ECO:0007669"/>
    <property type="project" value="TreeGrafter"/>
</dbReference>
<dbReference type="EMBL" id="SCWB01000007">
    <property type="protein sequence ID" value="TDM11964.1"/>
    <property type="molecule type" value="Genomic_DNA"/>
</dbReference>
<dbReference type="InterPro" id="IPR029058">
    <property type="entry name" value="AB_hydrolase_fold"/>
</dbReference>
<dbReference type="RefSeq" id="WP_133443614.1">
    <property type="nucleotide sequence ID" value="NZ_SCWB01000007.1"/>
</dbReference>
<dbReference type="InterPro" id="IPR050266">
    <property type="entry name" value="AB_hydrolase_sf"/>
</dbReference>